<dbReference type="PANTHER" id="PTHR43429:SF3">
    <property type="entry name" value="NITRITE REDUCTASE [NAD(P)H]"/>
    <property type="match status" value="1"/>
</dbReference>
<accession>A0A1F5H6L4</accession>
<dbReference type="InterPro" id="IPR050260">
    <property type="entry name" value="FAD-bd_OxRdtase"/>
</dbReference>
<comment type="cofactor">
    <cofactor evidence="1">
        <name>FAD</name>
        <dbReference type="ChEBI" id="CHEBI:57692"/>
    </cofactor>
</comment>
<dbReference type="PRINTS" id="PR00411">
    <property type="entry name" value="PNDRDTASEI"/>
</dbReference>
<sequence>MTRQTDFLIIGGGAAGTTAAGVIRTLNPNAKITILSGENYRLYSRVLLPNYIRGEITREQLFLKNPMWYRENQIELVGNSKAAKLIPDQKKVELANGETFLYKKLLIATGASPIRLNVPGADLENISYMWTIGDADTIIEAAKTAKRGVIIGGGFIGLEFAHSFKEKGIETVILEGAPYYWGTRLDEKSSRVLRNLLEANGIKVVAGDQVQEFEGRTLKRVVGTVKTKSGKKYEADLVGIGIGIRNDLEWLNDSGMKIDGGIVTNEYLETSIPDVYAAGDCVSFYDLIIQVPHIVGTWGNATTQGAVVAKTMCDVRTAFEAVSAYTINFFGSSCSFIGMTEEDFVDEIVVRGSVEDSKITRIFVKKYNSQTRIVGATVINNPAEVSPLTTAVKNRVDIASHKDRLSDLSFDLKQLIG</sequence>
<dbReference type="Gene3D" id="3.30.390.30">
    <property type="match status" value="1"/>
</dbReference>
<evidence type="ECO:0000256" key="3">
    <source>
        <dbReference type="ARBA" id="ARBA00022827"/>
    </source>
</evidence>
<dbReference type="InterPro" id="IPR036188">
    <property type="entry name" value="FAD/NAD-bd_sf"/>
</dbReference>
<keyword evidence="3" id="KW-0274">FAD</keyword>
<dbReference type="PANTHER" id="PTHR43429">
    <property type="entry name" value="PYRIDINE NUCLEOTIDE-DISULFIDE OXIDOREDUCTASE DOMAIN-CONTAINING"/>
    <property type="match status" value="1"/>
</dbReference>
<evidence type="ECO:0000313" key="5">
    <source>
        <dbReference type="EMBL" id="OGD99718.1"/>
    </source>
</evidence>
<comment type="caution">
    <text evidence="5">The sequence shown here is derived from an EMBL/GenBank/DDBJ whole genome shotgun (WGS) entry which is preliminary data.</text>
</comment>
<proteinExistence type="predicted"/>
<evidence type="ECO:0000259" key="4">
    <source>
        <dbReference type="Pfam" id="PF07992"/>
    </source>
</evidence>
<dbReference type="Proteomes" id="UP000177039">
    <property type="component" value="Unassembled WGS sequence"/>
</dbReference>
<dbReference type="PRINTS" id="PR00368">
    <property type="entry name" value="FADPNR"/>
</dbReference>
<evidence type="ECO:0000256" key="2">
    <source>
        <dbReference type="ARBA" id="ARBA00022630"/>
    </source>
</evidence>
<reference evidence="5 6" key="1">
    <citation type="journal article" date="2016" name="Nat. Commun.">
        <title>Thousands of microbial genomes shed light on interconnected biogeochemical processes in an aquifer system.</title>
        <authorList>
            <person name="Anantharaman K."/>
            <person name="Brown C.T."/>
            <person name="Hug L.A."/>
            <person name="Sharon I."/>
            <person name="Castelle C.J."/>
            <person name="Probst A.J."/>
            <person name="Thomas B.C."/>
            <person name="Singh A."/>
            <person name="Wilkins M.J."/>
            <person name="Karaoz U."/>
            <person name="Brodie E.L."/>
            <person name="Williams K.H."/>
            <person name="Hubbard S.S."/>
            <person name="Banfield J.F."/>
        </authorList>
    </citation>
    <scope>NUCLEOTIDE SEQUENCE [LARGE SCALE GENOMIC DNA]</scope>
</reference>
<dbReference type="Gene3D" id="3.50.50.60">
    <property type="entry name" value="FAD/NAD(P)-binding domain"/>
    <property type="match status" value="2"/>
</dbReference>
<dbReference type="Pfam" id="PF07992">
    <property type="entry name" value="Pyr_redox_2"/>
    <property type="match status" value="1"/>
</dbReference>
<dbReference type="AlphaFoldDB" id="A0A1F5H6L4"/>
<dbReference type="InterPro" id="IPR023753">
    <property type="entry name" value="FAD/NAD-binding_dom"/>
</dbReference>
<evidence type="ECO:0000256" key="1">
    <source>
        <dbReference type="ARBA" id="ARBA00001974"/>
    </source>
</evidence>
<dbReference type="EMBL" id="MFBT01000011">
    <property type="protein sequence ID" value="OGD99718.1"/>
    <property type="molecule type" value="Genomic_DNA"/>
</dbReference>
<name>A0A1F5H6L4_9BACT</name>
<dbReference type="SUPFAM" id="SSF51905">
    <property type="entry name" value="FAD/NAD(P)-binding domain"/>
    <property type="match status" value="2"/>
</dbReference>
<protein>
    <recommendedName>
        <fullName evidence="4">FAD/NAD(P)-binding domain-containing protein</fullName>
    </recommendedName>
</protein>
<feature type="domain" description="FAD/NAD(P)-binding" evidence="4">
    <location>
        <begin position="6"/>
        <end position="305"/>
    </location>
</feature>
<evidence type="ECO:0000313" key="6">
    <source>
        <dbReference type="Proteomes" id="UP000177039"/>
    </source>
</evidence>
<keyword evidence="2" id="KW-0285">Flavoprotein</keyword>
<dbReference type="GO" id="GO:0016491">
    <property type="term" value="F:oxidoreductase activity"/>
    <property type="evidence" value="ECO:0007669"/>
    <property type="project" value="InterPro"/>
</dbReference>
<organism evidence="5 6">
    <name type="scientific">Candidatus Curtissbacteria bacterium RIFCSPLOWO2_01_FULL_42_50</name>
    <dbReference type="NCBI Taxonomy" id="1797730"/>
    <lineage>
        <taxon>Bacteria</taxon>
        <taxon>Candidatus Curtissiibacteriota</taxon>
    </lineage>
</organism>
<dbReference type="InterPro" id="IPR016156">
    <property type="entry name" value="FAD/NAD-linked_Rdtase_dimer_sf"/>
</dbReference>
<gene>
    <name evidence="5" type="ORF">A3B54_05595</name>
</gene>
<dbReference type="SUPFAM" id="SSF55424">
    <property type="entry name" value="FAD/NAD-linked reductases, dimerisation (C-terminal) domain"/>
    <property type="match status" value="1"/>
</dbReference>